<protein>
    <submittedName>
        <fullName evidence="1">Uncharacterized protein</fullName>
    </submittedName>
</protein>
<sequence length="233" mass="27132">MDYSLVLSDSLYGEFHAFKHGRPHDAVLVEKMLHLYKPPLLTNVSQLRRLGIDDAPLMTGLASVGFVNQDLDELSRLTFYKLILSHDCCDFPYVDVHGDPIRSNYTLTCEPGEKRTKIHAWLKALLAKASWVVLHDPYSVENWSSTKQFFETFFPNKPFSIHCTVPFPKDKVREIKRICSDWKLPKNAVVVREFRKKHDRYLIIDNKVQVIMTSGIDYLFDEDKECTIIVRKR</sequence>
<keyword evidence="2" id="KW-1185">Reference proteome</keyword>
<accession>A0A850TA65</accession>
<evidence type="ECO:0000313" key="2">
    <source>
        <dbReference type="Proteomes" id="UP000553343"/>
    </source>
</evidence>
<proteinExistence type="predicted"/>
<reference evidence="1 2" key="1">
    <citation type="submission" date="2020-06" db="EMBL/GenBank/DDBJ databases">
        <title>High-quality draft genome of sulfate reducer Desulfobacter latus type strain AcrS2 isolated from marine sediment.</title>
        <authorList>
            <person name="Hoppe M."/>
            <person name="Larsen C.K."/>
            <person name="Marshall I.P.G."/>
            <person name="Schramm A."/>
            <person name="Marietou A.G."/>
        </authorList>
    </citation>
    <scope>NUCLEOTIDE SEQUENCE [LARGE SCALE GENOMIC DNA]</scope>
    <source>
        <strain evidence="1 2">AcRS2</strain>
    </source>
</reference>
<organism evidence="1 2">
    <name type="scientific">Desulfobacter latus</name>
    <dbReference type="NCBI Taxonomy" id="2292"/>
    <lineage>
        <taxon>Bacteria</taxon>
        <taxon>Pseudomonadati</taxon>
        <taxon>Thermodesulfobacteriota</taxon>
        <taxon>Desulfobacteria</taxon>
        <taxon>Desulfobacterales</taxon>
        <taxon>Desulfobacteraceae</taxon>
        <taxon>Desulfobacter</taxon>
    </lineage>
</organism>
<evidence type="ECO:0000313" key="1">
    <source>
        <dbReference type="EMBL" id="NWH06482.1"/>
    </source>
</evidence>
<dbReference type="RefSeq" id="WP_178367935.1">
    <property type="nucleotide sequence ID" value="NZ_JACADJ010000080.1"/>
</dbReference>
<dbReference type="AlphaFoldDB" id="A0A850TA65"/>
<comment type="caution">
    <text evidence="1">The sequence shown here is derived from an EMBL/GenBank/DDBJ whole genome shotgun (WGS) entry which is preliminary data.</text>
</comment>
<dbReference type="EMBL" id="JACADJ010000080">
    <property type="protein sequence ID" value="NWH06482.1"/>
    <property type="molecule type" value="Genomic_DNA"/>
</dbReference>
<gene>
    <name evidence="1" type="ORF">HXW94_16085</name>
</gene>
<dbReference type="Proteomes" id="UP000553343">
    <property type="component" value="Unassembled WGS sequence"/>
</dbReference>
<name>A0A850TA65_9BACT</name>